<reference evidence="2" key="1">
    <citation type="journal article" date="2020" name="Stud. Mycol.">
        <title>101 Dothideomycetes genomes: a test case for predicting lifestyles and emergence of pathogens.</title>
        <authorList>
            <person name="Haridas S."/>
            <person name="Albert R."/>
            <person name="Binder M."/>
            <person name="Bloem J."/>
            <person name="Labutti K."/>
            <person name="Salamov A."/>
            <person name="Andreopoulos B."/>
            <person name="Baker S."/>
            <person name="Barry K."/>
            <person name="Bills G."/>
            <person name="Bluhm B."/>
            <person name="Cannon C."/>
            <person name="Castanera R."/>
            <person name="Culley D."/>
            <person name="Daum C."/>
            <person name="Ezra D."/>
            <person name="Gonzalez J."/>
            <person name="Henrissat B."/>
            <person name="Kuo A."/>
            <person name="Liang C."/>
            <person name="Lipzen A."/>
            <person name="Lutzoni F."/>
            <person name="Magnuson J."/>
            <person name="Mondo S."/>
            <person name="Nolan M."/>
            <person name="Ohm R."/>
            <person name="Pangilinan J."/>
            <person name="Park H.-J."/>
            <person name="Ramirez L."/>
            <person name="Alfaro M."/>
            <person name="Sun H."/>
            <person name="Tritt A."/>
            <person name="Yoshinaga Y."/>
            <person name="Zwiers L.-H."/>
            <person name="Turgeon B."/>
            <person name="Goodwin S."/>
            <person name="Spatafora J."/>
            <person name="Crous P."/>
            <person name="Grigoriev I."/>
        </authorList>
    </citation>
    <scope>NUCLEOTIDE SEQUENCE</scope>
    <source>
        <strain evidence="2">CBS 675.92</strain>
    </source>
</reference>
<evidence type="ECO:0000313" key="2">
    <source>
        <dbReference type="EMBL" id="KAF1952848.1"/>
    </source>
</evidence>
<sequence>MSSSASSPTYGSAMRSSETPRQPLPIRKPSPTQSALMREITRHWIETPSTAPNCRTISFGSSSRSSVSTPPSSRSNSTSESNDRWKASVLCAATGAVPYFNPPANERVYLGCDQPTPAAGKTETEKPVIEKPVTAEMWRERQRKKWLKRWNERNSWSTPCSSTETDTDKDENMKGGDGQRSKRVTFAKEDVRRRSTCSLLTASFKEHEETIMRVMSGGEKPCITLEMAREFGVKVLSASHLGSAFEDSDEED</sequence>
<dbReference type="OrthoDB" id="3755745at2759"/>
<feature type="non-terminal residue" evidence="2">
    <location>
        <position position="252"/>
    </location>
</feature>
<evidence type="ECO:0000256" key="1">
    <source>
        <dbReference type="SAM" id="MobiDB-lite"/>
    </source>
</evidence>
<protein>
    <submittedName>
        <fullName evidence="2">Uncharacterized protein</fullName>
    </submittedName>
</protein>
<accession>A0A6A5TKD1</accession>
<evidence type="ECO:0000313" key="3">
    <source>
        <dbReference type="Proteomes" id="UP000800035"/>
    </source>
</evidence>
<name>A0A6A5TKD1_9PLEO</name>
<feature type="compositionally biased region" description="Basic and acidic residues" evidence="1">
    <location>
        <begin position="170"/>
        <end position="180"/>
    </location>
</feature>
<feature type="compositionally biased region" description="Polar residues" evidence="1">
    <location>
        <begin position="47"/>
        <end position="60"/>
    </location>
</feature>
<dbReference type="EMBL" id="ML977007">
    <property type="protein sequence ID" value="KAF1952848.1"/>
    <property type="molecule type" value="Genomic_DNA"/>
</dbReference>
<feature type="region of interest" description="Disordered" evidence="1">
    <location>
        <begin position="154"/>
        <end position="180"/>
    </location>
</feature>
<feature type="compositionally biased region" description="Low complexity" evidence="1">
    <location>
        <begin position="61"/>
        <end position="80"/>
    </location>
</feature>
<keyword evidence="3" id="KW-1185">Reference proteome</keyword>
<dbReference type="AlphaFoldDB" id="A0A6A5TKD1"/>
<feature type="compositionally biased region" description="Polar residues" evidence="1">
    <location>
        <begin position="154"/>
        <end position="164"/>
    </location>
</feature>
<proteinExistence type="predicted"/>
<feature type="compositionally biased region" description="Polar residues" evidence="1">
    <location>
        <begin position="8"/>
        <end position="20"/>
    </location>
</feature>
<organism evidence="2 3">
    <name type="scientific">Byssothecium circinans</name>
    <dbReference type="NCBI Taxonomy" id="147558"/>
    <lineage>
        <taxon>Eukaryota</taxon>
        <taxon>Fungi</taxon>
        <taxon>Dikarya</taxon>
        <taxon>Ascomycota</taxon>
        <taxon>Pezizomycotina</taxon>
        <taxon>Dothideomycetes</taxon>
        <taxon>Pleosporomycetidae</taxon>
        <taxon>Pleosporales</taxon>
        <taxon>Massarineae</taxon>
        <taxon>Massarinaceae</taxon>
        <taxon>Byssothecium</taxon>
    </lineage>
</organism>
<dbReference type="Proteomes" id="UP000800035">
    <property type="component" value="Unassembled WGS sequence"/>
</dbReference>
<gene>
    <name evidence="2" type="ORF">CC80DRAFT_494997</name>
</gene>
<feature type="region of interest" description="Disordered" evidence="1">
    <location>
        <begin position="1"/>
        <end position="84"/>
    </location>
</feature>